<feature type="compositionally biased region" description="Pro residues" evidence="1">
    <location>
        <begin position="282"/>
        <end position="300"/>
    </location>
</feature>
<dbReference type="AlphaFoldDB" id="A0AAD6XKZ3"/>
<feature type="compositionally biased region" description="Acidic residues" evidence="1">
    <location>
        <begin position="96"/>
        <end position="108"/>
    </location>
</feature>
<accession>A0AAD6XKZ3</accession>
<dbReference type="EMBL" id="JARJCN010000047">
    <property type="protein sequence ID" value="KAJ7081993.1"/>
    <property type="molecule type" value="Genomic_DNA"/>
</dbReference>
<keyword evidence="2" id="KW-0472">Membrane</keyword>
<organism evidence="3 4">
    <name type="scientific">Mycena belliarum</name>
    <dbReference type="NCBI Taxonomy" id="1033014"/>
    <lineage>
        <taxon>Eukaryota</taxon>
        <taxon>Fungi</taxon>
        <taxon>Dikarya</taxon>
        <taxon>Basidiomycota</taxon>
        <taxon>Agaricomycotina</taxon>
        <taxon>Agaricomycetes</taxon>
        <taxon>Agaricomycetidae</taxon>
        <taxon>Agaricales</taxon>
        <taxon>Marasmiineae</taxon>
        <taxon>Mycenaceae</taxon>
        <taxon>Mycena</taxon>
    </lineage>
</organism>
<dbReference type="Proteomes" id="UP001222325">
    <property type="component" value="Unassembled WGS sequence"/>
</dbReference>
<comment type="caution">
    <text evidence="3">The sequence shown here is derived from an EMBL/GenBank/DDBJ whole genome shotgun (WGS) entry which is preliminary data.</text>
</comment>
<feature type="compositionally biased region" description="Polar residues" evidence="1">
    <location>
        <begin position="139"/>
        <end position="153"/>
    </location>
</feature>
<protein>
    <submittedName>
        <fullName evidence="3">Uncharacterized protein</fullName>
    </submittedName>
</protein>
<sequence>MPIPYKQSLPPIGCGRTYCIPRGHPIDSPMGRQDATAILLMQKMIADSYEHGRVVWKENKARCAITGEPESDDLPCGPNSAQKRVESYLVEAGLLDPDDSDEESEDDITPPMSPVTPATPTRRAWHRRLEIVIPPKTPRSPNSVADSANSHRSPLSPIKLWSAVQRSTSVLSLPIPTVRIKPKHIPAPPPSHAPAAPRKKCLSLGNPRPPKPRRPEAADPADSVMHTAYKRAALLGTISTADVDILMAAHHDPPPPPPPPAARPPAPRPEFEDPSHYRWPARLPPPMERNTPPPTDVSPDPVPDSPVRWYHPVIILAILFSAYILLIAVSACVVLRAVYRPLMVLVVLYYSVFLAVSLLTPAIF</sequence>
<gene>
    <name evidence="3" type="ORF">B0H15DRAFT_442461</name>
</gene>
<keyword evidence="2" id="KW-1133">Transmembrane helix</keyword>
<evidence type="ECO:0000256" key="1">
    <source>
        <dbReference type="SAM" id="MobiDB-lite"/>
    </source>
</evidence>
<feature type="compositionally biased region" description="Pro residues" evidence="1">
    <location>
        <begin position="254"/>
        <end position="268"/>
    </location>
</feature>
<feature type="transmembrane region" description="Helical" evidence="2">
    <location>
        <begin position="342"/>
        <end position="363"/>
    </location>
</feature>
<keyword evidence="4" id="KW-1185">Reference proteome</keyword>
<evidence type="ECO:0000256" key="2">
    <source>
        <dbReference type="SAM" id="Phobius"/>
    </source>
</evidence>
<feature type="region of interest" description="Disordered" evidence="1">
    <location>
        <begin position="95"/>
        <end position="154"/>
    </location>
</feature>
<feature type="transmembrane region" description="Helical" evidence="2">
    <location>
        <begin position="309"/>
        <end position="335"/>
    </location>
</feature>
<name>A0AAD6XKZ3_9AGAR</name>
<keyword evidence="2" id="KW-0812">Transmembrane</keyword>
<feature type="region of interest" description="Disordered" evidence="1">
    <location>
        <begin position="180"/>
        <end position="222"/>
    </location>
</feature>
<evidence type="ECO:0000313" key="4">
    <source>
        <dbReference type="Proteomes" id="UP001222325"/>
    </source>
</evidence>
<evidence type="ECO:0000313" key="3">
    <source>
        <dbReference type="EMBL" id="KAJ7081993.1"/>
    </source>
</evidence>
<proteinExistence type="predicted"/>
<feature type="region of interest" description="Disordered" evidence="1">
    <location>
        <begin position="248"/>
        <end position="300"/>
    </location>
</feature>
<reference evidence="3" key="1">
    <citation type="submission" date="2023-03" db="EMBL/GenBank/DDBJ databases">
        <title>Massive genome expansion in bonnet fungi (Mycena s.s.) driven by repeated elements and novel gene families across ecological guilds.</title>
        <authorList>
            <consortium name="Lawrence Berkeley National Laboratory"/>
            <person name="Harder C.B."/>
            <person name="Miyauchi S."/>
            <person name="Viragh M."/>
            <person name="Kuo A."/>
            <person name="Thoen E."/>
            <person name="Andreopoulos B."/>
            <person name="Lu D."/>
            <person name="Skrede I."/>
            <person name="Drula E."/>
            <person name="Henrissat B."/>
            <person name="Morin E."/>
            <person name="Kohler A."/>
            <person name="Barry K."/>
            <person name="LaButti K."/>
            <person name="Morin E."/>
            <person name="Salamov A."/>
            <person name="Lipzen A."/>
            <person name="Mereny Z."/>
            <person name="Hegedus B."/>
            <person name="Baldrian P."/>
            <person name="Stursova M."/>
            <person name="Weitz H."/>
            <person name="Taylor A."/>
            <person name="Grigoriev I.V."/>
            <person name="Nagy L.G."/>
            <person name="Martin F."/>
            <person name="Kauserud H."/>
        </authorList>
    </citation>
    <scope>NUCLEOTIDE SEQUENCE</scope>
    <source>
        <strain evidence="3">CBHHK173m</strain>
    </source>
</reference>